<dbReference type="FunFam" id="3.30.160.20:FF:000046">
    <property type="entry name" value="Peptidyl-tRNA hydrolase ICT1"/>
    <property type="match status" value="1"/>
</dbReference>
<dbReference type="GO" id="GO:0016150">
    <property type="term" value="F:translation release factor activity, codon nonspecific"/>
    <property type="evidence" value="ECO:0007669"/>
    <property type="project" value="TreeGrafter"/>
</dbReference>
<feature type="compositionally biased region" description="Basic residues" evidence="1">
    <location>
        <begin position="166"/>
        <end position="177"/>
    </location>
</feature>
<protein>
    <recommendedName>
        <fullName evidence="2">Prokaryotic-type class I peptide chain release factors domain-containing protein</fullName>
    </recommendedName>
</protein>
<dbReference type="Proteomes" id="UP001431209">
    <property type="component" value="Unassembled WGS sequence"/>
</dbReference>
<dbReference type="EMBL" id="JAOPGA020000506">
    <property type="protein sequence ID" value="KAL0479166.1"/>
    <property type="molecule type" value="Genomic_DNA"/>
</dbReference>
<dbReference type="PROSITE" id="PS00745">
    <property type="entry name" value="RF_PROK_I"/>
    <property type="match status" value="1"/>
</dbReference>
<evidence type="ECO:0000259" key="2">
    <source>
        <dbReference type="PROSITE" id="PS00745"/>
    </source>
</evidence>
<comment type="caution">
    <text evidence="3">The sequence shown here is derived from an EMBL/GenBank/DDBJ whole genome shotgun (WGS) entry which is preliminary data.</text>
</comment>
<feature type="region of interest" description="Disordered" evidence="1">
    <location>
        <begin position="154"/>
        <end position="186"/>
    </location>
</feature>
<proteinExistence type="predicted"/>
<organism evidence="3 4">
    <name type="scientific">Acrasis kona</name>
    <dbReference type="NCBI Taxonomy" id="1008807"/>
    <lineage>
        <taxon>Eukaryota</taxon>
        <taxon>Discoba</taxon>
        <taxon>Heterolobosea</taxon>
        <taxon>Tetramitia</taxon>
        <taxon>Eutetramitia</taxon>
        <taxon>Acrasidae</taxon>
        <taxon>Acrasis</taxon>
    </lineage>
</organism>
<gene>
    <name evidence="3" type="ORF">AKO1_008000</name>
</gene>
<dbReference type="InterPro" id="IPR052104">
    <property type="entry name" value="Mito_Release_Factor_mL62"/>
</dbReference>
<reference evidence="3 4" key="1">
    <citation type="submission" date="2024-03" db="EMBL/GenBank/DDBJ databases">
        <title>The Acrasis kona genome and developmental transcriptomes reveal deep origins of eukaryotic multicellular pathways.</title>
        <authorList>
            <person name="Sheikh S."/>
            <person name="Fu C.-J."/>
            <person name="Brown M.W."/>
            <person name="Baldauf S.L."/>
        </authorList>
    </citation>
    <scope>NUCLEOTIDE SEQUENCE [LARGE SCALE GENOMIC DNA]</scope>
    <source>
        <strain evidence="3 4">ATCC MYA-3509</strain>
    </source>
</reference>
<keyword evidence="4" id="KW-1185">Reference proteome</keyword>
<evidence type="ECO:0000313" key="4">
    <source>
        <dbReference type="Proteomes" id="UP001431209"/>
    </source>
</evidence>
<name>A0AAW2YQQ1_9EUKA</name>
<dbReference type="AlphaFoldDB" id="A0AAW2YQQ1"/>
<feature type="compositionally biased region" description="Basic and acidic residues" evidence="1">
    <location>
        <begin position="154"/>
        <end position="165"/>
    </location>
</feature>
<dbReference type="GO" id="GO:0005762">
    <property type="term" value="C:mitochondrial large ribosomal subunit"/>
    <property type="evidence" value="ECO:0007669"/>
    <property type="project" value="TreeGrafter"/>
</dbReference>
<dbReference type="SUPFAM" id="SSF110916">
    <property type="entry name" value="Peptidyl-tRNA hydrolase domain-like"/>
    <property type="match status" value="1"/>
</dbReference>
<dbReference type="InterPro" id="IPR000352">
    <property type="entry name" value="Pep_chain_release_fac_I"/>
</dbReference>
<dbReference type="NCBIfam" id="NF006718">
    <property type="entry name" value="PRK09256.1"/>
    <property type="match status" value="1"/>
</dbReference>
<evidence type="ECO:0000256" key="1">
    <source>
        <dbReference type="SAM" id="MobiDB-lite"/>
    </source>
</evidence>
<evidence type="ECO:0000313" key="3">
    <source>
        <dbReference type="EMBL" id="KAL0479166.1"/>
    </source>
</evidence>
<dbReference type="PANTHER" id="PTHR11075">
    <property type="entry name" value="PEPTIDE CHAIN RELEASE FACTOR"/>
    <property type="match status" value="1"/>
</dbReference>
<feature type="domain" description="Prokaryotic-type class I peptide chain release factors" evidence="2">
    <location>
        <begin position="64"/>
        <end position="80"/>
    </location>
</feature>
<sequence length="186" mass="21707">MLLSIFRALPRHNNCINIINSSGAQTCIALRRYSLIANHPEVLDEEERWNGHIPKGFVEVNYARSSGPGGQNVNKLNTKVDLRINVDNAAFLPERVRERLKVIKKNKINSEGELCIQASTHRTQYQNEEDAMERLRNYIKEAYVIPQERKIKVDRSEKSERDRLTDKKHRSTVKQGRRMSFDKYDK</sequence>
<dbReference type="Gene3D" id="3.30.160.20">
    <property type="match status" value="1"/>
</dbReference>
<accession>A0AAW2YQQ1</accession>
<dbReference type="GO" id="GO:0070126">
    <property type="term" value="P:mitochondrial translational termination"/>
    <property type="evidence" value="ECO:0007669"/>
    <property type="project" value="TreeGrafter"/>
</dbReference>
<dbReference type="Pfam" id="PF00472">
    <property type="entry name" value="RF-1"/>
    <property type="match status" value="1"/>
</dbReference>
<dbReference type="PANTHER" id="PTHR11075:SF54">
    <property type="entry name" value="LARGE RIBOSOMAL SUBUNIT PROTEIN ML62"/>
    <property type="match status" value="1"/>
</dbReference>
<dbReference type="GO" id="GO:0004045">
    <property type="term" value="F:peptidyl-tRNA hydrolase activity"/>
    <property type="evidence" value="ECO:0007669"/>
    <property type="project" value="TreeGrafter"/>
</dbReference>